<evidence type="ECO:0000313" key="3">
    <source>
        <dbReference type="Proteomes" id="UP000279841"/>
    </source>
</evidence>
<dbReference type="SUPFAM" id="SSF55826">
    <property type="entry name" value="YbaK/ProRS associated domain"/>
    <property type="match status" value="1"/>
</dbReference>
<dbReference type="CDD" id="cd04333">
    <property type="entry name" value="ProX_deacylase"/>
    <property type="match status" value="1"/>
</dbReference>
<dbReference type="AlphaFoldDB" id="A0A3P4AVD4"/>
<sequence length="158" mass="16585">MSLSPSARRVQSALMARGFGHLKVVELPASTRTAKEAAQAVGAEVGQIVKSLVFVGERGAYLFLVSGKNRLDLGKATRLVGGPLRQATPEEVRELTGFAIGGVPPVGHNTPLPAYLDEDLLGYPEVWAAGGTPRALFRATPKELLALTGAQVADLKEG</sequence>
<gene>
    <name evidence="2" type="primary">ybaK</name>
    <name evidence="2" type="ORF">TTHN1_02215</name>
</gene>
<protein>
    <submittedName>
        <fullName evidence="2">Cys-tRNA(Pro)/Cys-tRNA(Cys) deacylase YbaK</fullName>
    </submittedName>
</protein>
<evidence type="ECO:0000313" key="2">
    <source>
        <dbReference type="EMBL" id="VCU54398.1"/>
    </source>
</evidence>
<name>A0A3P4AVD4_THETH</name>
<dbReference type="PANTHER" id="PTHR30411">
    <property type="entry name" value="CYTOPLASMIC PROTEIN"/>
    <property type="match status" value="1"/>
</dbReference>
<accession>A0A3P4AVD4</accession>
<dbReference type="PANTHER" id="PTHR30411:SF1">
    <property type="entry name" value="CYTOPLASMIC PROTEIN"/>
    <property type="match status" value="1"/>
</dbReference>
<dbReference type="Proteomes" id="UP000279841">
    <property type="component" value="Chromosome"/>
</dbReference>
<proteinExistence type="predicted"/>
<feature type="domain" description="YbaK/aminoacyl-tRNA synthetase-associated" evidence="1">
    <location>
        <begin position="30"/>
        <end position="146"/>
    </location>
</feature>
<dbReference type="InterPro" id="IPR007214">
    <property type="entry name" value="YbaK/aa-tRNA-synth-assoc-dom"/>
</dbReference>
<dbReference type="InterPro" id="IPR036754">
    <property type="entry name" value="YbaK/aa-tRNA-synt-asso_dom_sf"/>
</dbReference>
<dbReference type="RefSeq" id="WP_014510799.1">
    <property type="nucleotide sequence ID" value="NZ_LR027517.1"/>
</dbReference>
<organism evidence="2 3">
    <name type="scientific">Thermus thermophilus</name>
    <dbReference type="NCBI Taxonomy" id="274"/>
    <lineage>
        <taxon>Bacteria</taxon>
        <taxon>Thermotogati</taxon>
        <taxon>Deinococcota</taxon>
        <taxon>Deinococci</taxon>
        <taxon>Thermales</taxon>
        <taxon>Thermaceae</taxon>
        <taxon>Thermus</taxon>
    </lineage>
</organism>
<evidence type="ECO:0000259" key="1">
    <source>
        <dbReference type="Pfam" id="PF04073"/>
    </source>
</evidence>
<dbReference type="GO" id="GO:0002161">
    <property type="term" value="F:aminoacyl-tRNA deacylase activity"/>
    <property type="evidence" value="ECO:0007669"/>
    <property type="project" value="InterPro"/>
</dbReference>
<dbReference type="EMBL" id="LR027517">
    <property type="protein sequence ID" value="VCU54398.1"/>
    <property type="molecule type" value="Genomic_DNA"/>
</dbReference>
<reference evidence="2 3" key="1">
    <citation type="submission" date="2018-10" db="EMBL/GenBank/DDBJ databases">
        <authorList>
            <person name="Peiro R."/>
            <person name="Begona"/>
            <person name="Cbmso G."/>
            <person name="Lopez M."/>
            <person name="Gonzalez S."/>
            <person name="Sacristan E."/>
            <person name="Castillo E."/>
        </authorList>
    </citation>
    <scope>NUCLEOTIDE SEQUENCE [LARGE SCALE GENOMIC DNA]</scope>
    <source>
        <strain evidence="2">TTHNAR1</strain>
    </source>
</reference>
<dbReference type="Pfam" id="PF04073">
    <property type="entry name" value="tRNA_edit"/>
    <property type="match status" value="1"/>
</dbReference>
<dbReference type="Gene3D" id="3.90.960.10">
    <property type="entry name" value="YbaK/aminoacyl-tRNA synthetase-associated domain"/>
    <property type="match status" value="1"/>
</dbReference>